<evidence type="ECO:0000256" key="2">
    <source>
        <dbReference type="ARBA" id="ARBA00022490"/>
    </source>
</evidence>
<feature type="compositionally biased region" description="Basic and acidic residues" evidence="4">
    <location>
        <begin position="551"/>
        <end position="568"/>
    </location>
</feature>
<dbReference type="PROSITE" id="PS50003">
    <property type="entry name" value="PH_DOMAIN"/>
    <property type="match status" value="1"/>
</dbReference>
<comment type="subcellular location">
    <subcellularLocation>
        <location evidence="1">Cytoplasm</location>
    </subcellularLocation>
</comment>
<dbReference type="SUPFAM" id="SSF50729">
    <property type="entry name" value="PH domain-like"/>
    <property type="match status" value="1"/>
</dbReference>
<feature type="compositionally biased region" description="Polar residues" evidence="4">
    <location>
        <begin position="993"/>
        <end position="1004"/>
    </location>
</feature>
<feature type="region of interest" description="Disordered" evidence="4">
    <location>
        <begin position="545"/>
        <end position="658"/>
    </location>
</feature>
<dbReference type="GO" id="GO:0004672">
    <property type="term" value="F:protein kinase activity"/>
    <property type="evidence" value="ECO:0007669"/>
    <property type="project" value="InterPro"/>
</dbReference>
<dbReference type="Pfam" id="PF00621">
    <property type="entry name" value="RhoGEF"/>
    <property type="match status" value="1"/>
</dbReference>
<feature type="region of interest" description="Disordered" evidence="4">
    <location>
        <begin position="745"/>
        <end position="810"/>
    </location>
</feature>
<protein>
    <submittedName>
        <fullName evidence="8">Uncharacterized protein</fullName>
    </submittedName>
</protein>
<dbReference type="Gene3D" id="3.30.200.20">
    <property type="entry name" value="Phosphorylase Kinase, domain 1"/>
    <property type="match status" value="1"/>
</dbReference>
<comment type="caution">
    <text evidence="8">The sequence shown here is derived from an EMBL/GenBank/DDBJ whole genome shotgun (WGS) entry which is preliminary data.</text>
</comment>
<gene>
    <name evidence="8" type="ORF">PMEA_00034522</name>
</gene>
<evidence type="ECO:0000259" key="5">
    <source>
        <dbReference type="PROSITE" id="PS50003"/>
    </source>
</evidence>
<dbReference type="InterPro" id="IPR000719">
    <property type="entry name" value="Prot_kinase_dom"/>
</dbReference>
<keyword evidence="2" id="KW-0963">Cytoplasm</keyword>
<dbReference type="CDD" id="cd00160">
    <property type="entry name" value="RhoGEF"/>
    <property type="match status" value="1"/>
</dbReference>
<feature type="compositionally biased region" description="Basic and acidic residues" evidence="4">
    <location>
        <begin position="789"/>
        <end position="798"/>
    </location>
</feature>
<dbReference type="GO" id="GO:0035025">
    <property type="term" value="P:positive regulation of Rho protein signal transduction"/>
    <property type="evidence" value="ECO:0007669"/>
    <property type="project" value="TreeGrafter"/>
</dbReference>
<name>A0AAU9XZS0_9CNID</name>
<feature type="compositionally biased region" description="Basic and acidic residues" evidence="4">
    <location>
        <begin position="912"/>
        <end position="922"/>
    </location>
</feature>
<dbReference type="PANTHER" id="PTHR46006">
    <property type="entry name" value="RHO GUANINE NUCLEOTIDE EXCHANGE FACTOR AT 64C, ISOFORM A"/>
    <property type="match status" value="1"/>
</dbReference>
<feature type="compositionally biased region" description="Basic and acidic residues" evidence="4">
    <location>
        <begin position="852"/>
        <end position="861"/>
    </location>
</feature>
<dbReference type="Proteomes" id="UP001159428">
    <property type="component" value="Unassembled WGS sequence"/>
</dbReference>
<feature type="compositionally biased region" description="Basic and acidic residues" evidence="4">
    <location>
        <begin position="1204"/>
        <end position="1223"/>
    </location>
</feature>
<feature type="region of interest" description="Disordered" evidence="4">
    <location>
        <begin position="290"/>
        <end position="315"/>
    </location>
</feature>
<dbReference type="InterPro" id="IPR051480">
    <property type="entry name" value="Endocytic_GEF_Adapter"/>
</dbReference>
<feature type="compositionally biased region" description="Basic and acidic residues" evidence="4">
    <location>
        <begin position="616"/>
        <end position="632"/>
    </location>
</feature>
<keyword evidence="9" id="KW-1185">Reference proteome</keyword>
<sequence length="1718" mass="194710">MIDGKIHGTDCFEVELFLQRNEFSKLYQVKNNEDGRKYSMEVSPRDANSRAPVSPYVQLTKTTLSSFWVSLRFTFQTRSKFYFILDFAGGQTLSQKLNICGGKFSEPLARFYAAEIVVALEELHSFRLAYKDLDLDVVYLDSEGHIKLWRSFCGKLYWGQSECVCSLAGFCHGDPCNNNHNLTSEFDFQEDWKALGRVINTMLTGDNNYRTSENRALSVAASDLIVRLTRGDISRADQIQSHPFFKGVNWHEVWYNYTYRTSRSETMAVCFLQLMISNYFQARMRKARPPMTTDKGSNSFPVQTNSSAGYSPTKTNITNSSSSFYRPYSFSHHSDPGDTSHLKNAPDFLVPEPSLRSGFSTPDLRSVSQETPFLRHHTSLPPRDMYYHYGNPSYPSTTPRDFYTSPVRRRLASRSLSDLSALNGNDDVFTPNSPTALDRTFVYPNYEPAPQYTRTLNARPGNHSGVFSGDYALRSTGSFPDLRGNVGPFTSYQYTSHNERSSPTPSMYSDYSSCTESLLRGTFIPPHQTVRSPYSIIGVSSVDNSSAMGLRRWERSSSRESENRRGISEPENSLHGNPNSLHSERSVIDNSSSPVKNPTNNSSTQQSPTQSSDFTKNNDSDRTSTNTTRERSSTLSRTLSLSDIDEGTKHTTPKVAREIRRDSLPIAVSNAREKYPLARVPIPSFREFKQRNLLEEAKNKPLIEKKDVNEKESHGSSRADPKTESKNKMEMRGKLKERLSSLYESSKDISAQNSTRKLSTSYKLNSSRDVTQEKPVVKSSVLTETKGSNTKDVKELGSSRKISKGRRESPFSKNEVIHNLMLKYGLYEKGGHKRASSSRADVKDIVSSTDEVNSREKERNNKNLKHISLATNPENFSVGGERRTRNSSHLYESTPKGSSVSDRKAPTAATFESKKSAAERFRELRRKHGMQNDSEDSRTAERVALTGRGKTSEMNTTQTVSITENGKKILKREMNDSGFLDQKNSSEIRGSDHNSTGAGPRMANSNVVEGSMTVFEKTERRNVDSTETSSQRKSSIGLRGTSRAVLCATKFKRVTNKGLKTSKDSPLPDKKKLGDIITTSDSATKVMADKMQNGNAMESKRGESLGKRSPNTRQRDFRANGKLRKGGIHTSMLSVASNACLTDSEIDDTVSLYSEMDSLDSERETRGRRWESFHSNISADSGSPHMFEFETDSNATEFEEEMFDDHGSEDEHPKSEAEVERTDSGVGGDMGQSPLRRSWEEIVMKSSEHWSVVAASARHWQELARRRKANEGETTSARKRSSVHSITEDMIECPDCLKHYVPSINSEEQKDRSKEPEICPKCIDRKVERKEAIIELVQTEINYGNDLQILKEEFYLPMQSGGILSPENLAAIFLNLQELLEVNSKFCAKLQKSLEESVANGDEEFSNVNVGSIFLENVDFFQAYEIYCSKQTAASALLESLQKKTELLRIFLNVTCRENPKCRKMDLNSFILAPVQRIMKYPLLLSRICKATPRRNQDREKLKMAQRRIEEQLNKINALNTAVESRQKRYRASQQLGRSDSLDKLQMKKMASDILNWTMEEMQLLMHGVFQITIHEFGASWNRRSSKKALSVCALFCVRGHSEFVRIDSDDEGECEDLLFPGEGEVTDAAVVLLRKKMSGKYTLFKEPLFLDMCVIYKECELKDTFEIVLMGKETYRFRASSSRDYRRWLKYLRLESKELGSWKRRRNGLPNIMIKNL</sequence>
<dbReference type="InterPro" id="IPR011009">
    <property type="entry name" value="Kinase-like_dom_sf"/>
</dbReference>
<dbReference type="SMART" id="SM00220">
    <property type="entry name" value="S_TKc"/>
    <property type="match status" value="1"/>
</dbReference>
<evidence type="ECO:0000259" key="7">
    <source>
        <dbReference type="PROSITE" id="PS50011"/>
    </source>
</evidence>
<dbReference type="SMART" id="SM00325">
    <property type="entry name" value="RhoGEF"/>
    <property type="match status" value="1"/>
</dbReference>
<feature type="compositionally biased region" description="Polar residues" evidence="4">
    <location>
        <begin position="887"/>
        <end position="900"/>
    </location>
</feature>
<evidence type="ECO:0000259" key="6">
    <source>
        <dbReference type="PROSITE" id="PS50010"/>
    </source>
</evidence>
<feature type="region of interest" description="Disordered" evidence="4">
    <location>
        <begin position="699"/>
        <end position="731"/>
    </location>
</feature>
<feature type="compositionally biased region" description="Polar residues" evidence="4">
    <location>
        <begin position="1025"/>
        <end position="1034"/>
    </location>
</feature>
<reference evidence="8 9" key="1">
    <citation type="submission" date="2022-05" db="EMBL/GenBank/DDBJ databases">
        <authorList>
            <consortium name="Genoscope - CEA"/>
            <person name="William W."/>
        </authorList>
    </citation>
    <scope>NUCLEOTIDE SEQUENCE [LARGE SCALE GENOMIC DNA]</scope>
</reference>
<feature type="domain" description="Protein kinase" evidence="7">
    <location>
        <begin position="12"/>
        <end position="272"/>
    </location>
</feature>
<dbReference type="InterPro" id="IPR000219">
    <property type="entry name" value="DH_dom"/>
</dbReference>
<dbReference type="Gene3D" id="1.20.900.10">
    <property type="entry name" value="Dbl homology (DH) domain"/>
    <property type="match status" value="1"/>
</dbReference>
<feature type="domain" description="DH" evidence="6">
    <location>
        <begin position="1328"/>
        <end position="1519"/>
    </location>
</feature>
<feature type="compositionally biased region" description="Low complexity" evidence="4">
    <location>
        <begin position="633"/>
        <end position="642"/>
    </location>
</feature>
<evidence type="ECO:0000256" key="1">
    <source>
        <dbReference type="ARBA" id="ARBA00004496"/>
    </source>
</evidence>
<evidence type="ECO:0000313" key="9">
    <source>
        <dbReference type="Proteomes" id="UP001159428"/>
    </source>
</evidence>
<dbReference type="InterPro" id="IPR001849">
    <property type="entry name" value="PH_domain"/>
</dbReference>
<feature type="compositionally biased region" description="Polar residues" evidence="4">
    <location>
        <begin position="294"/>
        <end position="315"/>
    </location>
</feature>
<feature type="region of interest" description="Disordered" evidence="4">
    <location>
        <begin position="833"/>
        <end position="959"/>
    </location>
</feature>
<keyword evidence="3" id="KW-0175">Coiled coil</keyword>
<dbReference type="GO" id="GO:0005085">
    <property type="term" value="F:guanyl-nucleotide exchange factor activity"/>
    <property type="evidence" value="ECO:0007669"/>
    <property type="project" value="InterPro"/>
</dbReference>
<dbReference type="EMBL" id="CALNXJ010000089">
    <property type="protein sequence ID" value="CAH3162995.1"/>
    <property type="molecule type" value="Genomic_DNA"/>
</dbReference>
<evidence type="ECO:0000313" key="8">
    <source>
        <dbReference type="EMBL" id="CAH3162995.1"/>
    </source>
</evidence>
<dbReference type="SUPFAM" id="SSF48065">
    <property type="entry name" value="DBL homology domain (DH-domain)"/>
    <property type="match status" value="1"/>
</dbReference>
<accession>A0AAU9XZS0</accession>
<dbReference type="Gene3D" id="1.10.510.10">
    <property type="entry name" value="Transferase(Phosphotransferase) domain 1"/>
    <property type="match status" value="1"/>
</dbReference>
<dbReference type="InterPro" id="IPR035899">
    <property type="entry name" value="DBL_dom_sf"/>
</dbReference>
<evidence type="ECO:0000256" key="4">
    <source>
        <dbReference type="SAM" id="MobiDB-lite"/>
    </source>
</evidence>
<feature type="region of interest" description="Disordered" evidence="4">
    <location>
        <begin position="1092"/>
        <end position="1123"/>
    </location>
</feature>
<feature type="compositionally biased region" description="Low complexity" evidence="4">
    <location>
        <begin position="597"/>
        <end position="615"/>
    </location>
</feature>
<dbReference type="GO" id="GO:0005737">
    <property type="term" value="C:cytoplasm"/>
    <property type="evidence" value="ECO:0007669"/>
    <property type="project" value="UniProtKB-SubCell"/>
</dbReference>
<dbReference type="SUPFAM" id="SSF56112">
    <property type="entry name" value="Protein kinase-like (PK-like)"/>
    <property type="match status" value="1"/>
</dbReference>
<feature type="region of interest" description="Disordered" evidence="4">
    <location>
        <begin position="1266"/>
        <end position="1285"/>
    </location>
</feature>
<organism evidence="8 9">
    <name type="scientific">Pocillopora meandrina</name>
    <dbReference type="NCBI Taxonomy" id="46732"/>
    <lineage>
        <taxon>Eukaryota</taxon>
        <taxon>Metazoa</taxon>
        <taxon>Cnidaria</taxon>
        <taxon>Anthozoa</taxon>
        <taxon>Hexacorallia</taxon>
        <taxon>Scleractinia</taxon>
        <taxon>Astrocoeniina</taxon>
        <taxon>Pocilloporidae</taxon>
        <taxon>Pocillopora</taxon>
    </lineage>
</organism>
<feature type="coiled-coil region" evidence="3">
    <location>
        <begin position="1495"/>
        <end position="1529"/>
    </location>
</feature>
<feature type="region of interest" description="Disordered" evidence="4">
    <location>
        <begin position="1017"/>
        <end position="1037"/>
    </location>
</feature>
<proteinExistence type="predicted"/>
<dbReference type="Pfam" id="PF00069">
    <property type="entry name" value="Pkinase"/>
    <property type="match status" value="1"/>
</dbReference>
<feature type="compositionally biased region" description="Polar residues" evidence="4">
    <location>
        <begin position="745"/>
        <end position="769"/>
    </location>
</feature>
<dbReference type="PROSITE" id="PS50011">
    <property type="entry name" value="PROTEIN_KINASE_DOM"/>
    <property type="match status" value="1"/>
</dbReference>
<dbReference type="PROSITE" id="PS50010">
    <property type="entry name" value="DH_2"/>
    <property type="match status" value="1"/>
</dbReference>
<dbReference type="GO" id="GO:0005524">
    <property type="term" value="F:ATP binding"/>
    <property type="evidence" value="ECO:0007669"/>
    <property type="project" value="InterPro"/>
</dbReference>
<evidence type="ECO:0000256" key="3">
    <source>
        <dbReference type="SAM" id="Coils"/>
    </source>
</evidence>
<feature type="region of interest" description="Disordered" evidence="4">
    <location>
        <begin position="361"/>
        <end position="387"/>
    </location>
</feature>
<feature type="compositionally biased region" description="Polar residues" evidence="4">
    <location>
        <begin position="570"/>
        <end position="581"/>
    </location>
</feature>
<feature type="region of interest" description="Disordered" evidence="4">
    <location>
        <begin position="977"/>
        <end position="1004"/>
    </location>
</feature>
<dbReference type="PANTHER" id="PTHR46006:SF5">
    <property type="entry name" value="DH DOMAIN-CONTAINING PROTEIN"/>
    <property type="match status" value="1"/>
</dbReference>
<feature type="domain" description="PH" evidence="5">
    <location>
        <begin position="1663"/>
        <end position="1698"/>
    </location>
</feature>
<feature type="region of interest" description="Disordered" evidence="4">
    <location>
        <begin position="1201"/>
        <end position="1233"/>
    </location>
</feature>